<dbReference type="GeneID" id="84578741"/>
<keyword evidence="7" id="KW-0829">Tyrosine-protein kinase</keyword>
<dbReference type="PANTHER" id="PTHR32309">
    <property type="entry name" value="TYROSINE-PROTEIN KINASE"/>
    <property type="match status" value="1"/>
</dbReference>
<dbReference type="Gene3D" id="3.40.50.300">
    <property type="entry name" value="P-loop containing nucleotide triphosphate hydrolases"/>
    <property type="match status" value="1"/>
</dbReference>
<evidence type="ECO:0000256" key="5">
    <source>
        <dbReference type="ARBA" id="ARBA00022777"/>
    </source>
</evidence>
<comment type="catalytic activity">
    <reaction evidence="8">
        <text>L-tyrosyl-[protein] + ATP = O-phospho-L-tyrosyl-[protein] + ADP + H(+)</text>
        <dbReference type="Rhea" id="RHEA:10596"/>
        <dbReference type="Rhea" id="RHEA-COMP:10136"/>
        <dbReference type="Rhea" id="RHEA-COMP:20101"/>
        <dbReference type="ChEBI" id="CHEBI:15378"/>
        <dbReference type="ChEBI" id="CHEBI:30616"/>
        <dbReference type="ChEBI" id="CHEBI:46858"/>
        <dbReference type="ChEBI" id="CHEBI:61978"/>
        <dbReference type="ChEBI" id="CHEBI:456216"/>
        <dbReference type="EC" id="2.7.10.2"/>
    </reaction>
</comment>
<dbReference type="InterPro" id="IPR025669">
    <property type="entry name" value="AAA_dom"/>
</dbReference>
<comment type="caution">
    <text evidence="10">The sequence shown here is derived from an EMBL/GenBank/DDBJ whole genome shotgun (WGS) entry which is preliminary data.</text>
</comment>
<dbReference type="EMBL" id="PNHP01000003">
    <property type="protein sequence ID" value="PMC81589.1"/>
    <property type="molecule type" value="Genomic_DNA"/>
</dbReference>
<reference evidence="10 11" key="1">
    <citation type="submission" date="2017-09" db="EMBL/GenBank/DDBJ databases">
        <title>Bacterial strain isolated from the female urinary microbiota.</title>
        <authorList>
            <person name="Thomas-White K."/>
            <person name="Kumar N."/>
            <person name="Forster S."/>
            <person name="Putonti C."/>
            <person name="Lawley T."/>
            <person name="Wolfe A.J."/>
        </authorList>
    </citation>
    <scope>NUCLEOTIDE SEQUENCE [LARGE SCALE GENOMIC DNA]</scope>
    <source>
        <strain evidence="10 11">UMB0204</strain>
    </source>
</reference>
<dbReference type="Pfam" id="PF13614">
    <property type="entry name" value="AAA_31"/>
    <property type="match status" value="1"/>
</dbReference>
<dbReference type="PANTHER" id="PTHR32309:SF13">
    <property type="entry name" value="FERRIC ENTEROBACTIN TRANSPORT PROTEIN FEPE"/>
    <property type="match status" value="1"/>
</dbReference>
<proteinExistence type="inferred from homology"/>
<dbReference type="GO" id="GO:0005524">
    <property type="term" value="F:ATP binding"/>
    <property type="evidence" value="ECO:0007669"/>
    <property type="project" value="UniProtKB-KW"/>
</dbReference>
<dbReference type="Proteomes" id="UP000235658">
    <property type="component" value="Unassembled WGS sequence"/>
</dbReference>
<dbReference type="InterPro" id="IPR005702">
    <property type="entry name" value="Wzc-like_C"/>
</dbReference>
<protein>
    <recommendedName>
        <fullName evidence="2">non-specific protein-tyrosine kinase</fullName>
        <ecNumber evidence="2">2.7.10.2</ecNumber>
    </recommendedName>
</protein>
<accession>A0A2N6UIY0</accession>
<dbReference type="InterPro" id="IPR027417">
    <property type="entry name" value="P-loop_NTPase"/>
</dbReference>
<evidence type="ECO:0000256" key="1">
    <source>
        <dbReference type="ARBA" id="ARBA00007316"/>
    </source>
</evidence>
<dbReference type="NCBIfam" id="TIGR01007">
    <property type="entry name" value="eps_fam"/>
    <property type="match status" value="1"/>
</dbReference>
<name>A0A2N6UIY0_9FIRM</name>
<dbReference type="GO" id="GO:0004715">
    <property type="term" value="F:non-membrane spanning protein tyrosine kinase activity"/>
    <property type="evidence" value="ECO:0007669"/>
    <property type="project" value="UniProtKB-EC"/>
</dbReference>
<keyword evidence="6" id="KW-0067">ATP-binding</keyword>
<keyword evidence="5 10" id="KW-0418">Kinase</keyword>
<comment type="similarity">
    <text evidence="1">Belongs to the CpsD/CapB family.</text>
</comment>
<dbReference type="EC" id="2.7.10.2" evidence="2"/>
<organism evidence="10 11">
    <name type="scientific">Anaerococcus hydrogenalis</name>
    <dbReference type="NCBI Taxonomy" id="33029"/>
    <lineage>
        <taxon>Bacteria</taxon>
        <taxon>Bacillati</taxon>
        <taxon>Bacillota</taxon>
        <taxon>Tissierellia</taxon>
        <taxon>Tissierellales</taxon>
        <taxon>Peptoniphilaceae</taxon>
        <taxon>Anaerococcus</taxon>
    </lineage>
</organism>
<keyword evidence="4" id="KW-0547">Nucleotide-binding</keyword>
<evidence type="ECO:0000313" key="11">
    <source>
        <dbReference type="Proteomes" id="UP000235658"/>
    </source>
</evidence>
<sequence>MAKKRGYYNTTSVFDEAIRSVRTNIQFSDIDNKKRVIAMTSSKPSEGKTTVLYSIAKSFAENGNSVVLLDFDLRMPKVGKVAGIETNMGLTNVITGKVELDRALIKDQYEDNLFVLLSGPVPPNPAEILASNHVKELIEELSKRFDYVFLDTPPVGLFTDASIVSTYCDGVIFAIKSNDTKKEEVSHALENLNKVKGKVLGAVLTFADLSESTYKGYY</sequence>
<dbReference type="CDD" id="cd05387">
    <property type="entry name" value="BY-kinase"/>
    <property type="match status" value="1"/>
</dbReference>
<evidence type="ECO:0000256" key="3">
    <source>
        <dbReference type="ARBA" id="ARBA00022679"/>
    </source>
</evidence>
<dbReference type="InterPro" id="IPR050445">
    <property type="entry name" value="Bact_polysacc_biosynth/exp"/>
</dbReference>
<feature type="domain" description="AAA" evidence="9">
    <location>
        <begin position="35"/>
        <end position="197"/>
    </location>
</feature>
<dbReference type="GO" id="GO:0005886">
    <property type="term" value="C:plasma membrane"/>
    <property type="evidence" value="ECO:0007669"/>
    <property type="project" value="TreeGrafter"/>
</dbReference>
<evidence type="ECO:0000256" key="2">
    <source>
        <dbReference type="ARBA" id="ARBA00011903"/>
    </source>
</evidence>
<evidence type="ECO:0000259" key="9">
    <source>
        <dbReference type="Pfam" id="PF13614"/>
    </source>
</evidence>
<evidence type="ECO:0000256" key="7">
    <source>
        <dbReference type="ARBA" id="ARBA00023137"/>
    </source>
</evidence>
<gene>
    <name evidence="10" type="ORF">CJ192_06045</name>
</gene>
<dbReference type="RefSeq" id="WP_102198127.1">
    <property type="nucleotide sequence ID" value="NZ_PNHP01000003.1"/>
</dbReference>
<keyword evidence="3" id="KW-0808">Transferase</keyword>
<evidence type="ECO:0000256" key="6">
    <source>
        <dbReference type="ARBA" id="ARBA00022840"/>
    </source>
</evidence>
<evidence type="ECO:0000256" key="8">
    <source>
        <dbReference type="ARBA" id="ARBA00051245"/>
    </source>
</evidence>
<evidence type="ECO:0000313" key="10">
    <source>
        <dbReference type="EMBL" id="PMC81589.1"/>
    </source>
</evidence>
<evidence type="ECO:0000256" key="4">
    <source>
        <dbReference type="ARBA" id="ARBA00022741"/>
    </source>
</evidence>
<dbReference type="SUPFAM" id="SSF52540">
    <property type="entry name" value="P-loop containing nucleoside triphosphate hydrolases"/>
    <property type="match status" value="1"/>
</dbReference>
<dbReference type="AlphaFoldDB" id="A0A2N6UIY0"/>